<dbReference type="GO" id="GO:0046983">
    <property type="term" value="F:protein dimerization activity"/>
    <property type="evidence" value="ECO:0007669"/>
    <property type="project" value="InterPro"/>
</dbReference>
<reference evidence="4" key="3">
    <citation type="submission" date="2025-04" db="UniProtKB">
        <authorList>
            <consortium name="RefSeq"/>
        </authorList>
    </citation>
    <scope>IDENTIFICATION</scope>
    <source>
        <strain evidence="4">CBS 781.70</strain>
    </source>
</reference>
<sequence length="54" mass="6153">MAAAAREYLPIPSSEVSVERLFNAARDILGIRRYSIKGETMRMLMLINDPYPKP</sequence>
<proteinExistence type="predicted"/>
<dbReference type="EMBL" id="ML975204">
    <property type="protein sequence ID" value="KAF1807887.1"/>
    <property type="molecule type" value="Genomic_DNA"/>
</dbReference>
<feature type="domain" description="HAT C-terminal dimerisation" evidence="1">
    <location>
        <begin position="3"/>
        <end position="49"/>
    </location>
</feature>
<dbReference type="InterPro" id="IPR012337">
    <property type="entry name" value="RNaseH-like_sf"/>
</dbReference>
<dbReference type="Pfam" id="PF05699">
    <property type="entry name" value="Dimer_Tnp_hAT"/>
    <property type="match status" value="1"/>
</dbReference>
<evidence type="ECO:0000259" key="1">
    <source>
        <dbReference type="Pfam" id="PF05699"/>
    </source>
</evidence>
<gene>
    <name evidence="2 4" type="ORF">P152DRAFT_284852</name>
</gene>
<reference evidence="4" key="2">
    <citation type="submission" date="2020-04" db="EMBL/GenBank/DDBJ databases">
        <authorList>
            <consortium name="NCBI Genome Project"/>
        </authorList>
    </citation>
    <scope>NUCLEOTIDE SEQUENCE</scope>
    <source>
        <strain evidence="4">CBS 781.70</strain>
    </source>
</reference>
<dbReference type="AlphaFoldDB" id="A0A6G1FQ18"/>
<evidence type="ECO:0000313" key="4">
    <source>
        <dbReference type="RefSeq" id="XP_033529518.1"/>
    </source>
</evidence>
<name>A0A6G1FQ18_9PEZI</name>
<accession>A0A6G1FQ18</accession>
<dbReference type="InterPro" id="IPR008906">
    <property type="entry name" value="HATC_C_dom"/>
</dbReference>
<protein>
    <recommendedName>
        <fullName evidence="1">HAT C-terminal dimerisation domain-containing protein</fullName>
    </recommendedName>
</protein>
<reference evidence="2 4" key="1">
    <citation type="submission" date="2020-01" db="EMBL/GenBank/DDBJ databases">
        <authorList>
            <consortium name="DOE Joint Genome Institute"/>
            <person name="Haridas S."/>
            <person name="Albert R."/>
            <person name="Binder M."/>
            <person name="Bloem J."/>
            <person name="Labutti K."/>
            <person name="Salamov A."/>
            <person name="Andreopoulos B."/>
            <person name="Baker S.E."/>
            <person name="Barry K."/>
            <person name="Bills G."/>
            <person name="Bluhm B.H."/>
            <person name="Cannon C."/>
            <person name="Castanera R."/>
            <person name="Culley D.E."/>
            <person name="Daum C."/>
            <person name="Ezra D."/>
            <person name="Gonzalez J.B."/>
            <person name="Henrissat B."/>
            <person name="Kuo A."/>
            <person name="Liang C."/>
            <person name="Lipzen A."/>
            <person name="Lutzoni F."/>
            <person name="Magnuson J."/>
            <person name="Mondo S."/>
            <person name="Nolan M."/>
            <person name="Ohm R."/>
            <person name="Pangilinan J."/>
            <person name="Park H.-J."/>
            <person name="Ramirez L."/>
            <person name="Alfaro M."/>
            <person name="Sun H."/>
            <person name="Tritt A."/>
            <person name="Yoshinaga Y."/>
            <person name="Zwiers L.-H."/>
            <person name="Turgeon B.G."/>
            <person name="Goodwin S.B."/>
            <person name="Spatafora J.W."/>
            <person name="Crous P.W."/>
            <person name="Grigoriev I.V."/>
        </authorList>
    </citation>
    <scope>NUCLEOTIDE SEQUENCE</scope>
    <source>
        <strain evidence="2 4">CBS 781.70</strain>
    </source>
</reference>
<evidence type="ECO:0000313" key="2">
    <source>
        <dbReference type="EMBL" id="KAF1807887.1"/>
    </source>
</evidence>
<dbReference type="GeneID" id="54415524"/>
<organism evidence="2">
    <name type="scientific">Eremomyces bilateralis CBS 781.70</name>
    <dbReference type="NCBI Taxonomy" id="1392243"/>
    <lineage>
        <taxon>Eukaryota</taxon>
        <taxon>Fungi</taxon>
        <taxon>Dikarya</taxon>
        <taxon>Ascomycota</taxon>
        <taxon>Pezizomycotina</taxon>
        <taxon>Dothideomycetes</taxon>
        <taxon>Dothideomycetes incertae sedis</taxon>
        <taxon>Eremomycetales</taxon>
        <taxon>Eremomycetaceae</taxon>
        <taxon>Eremomyces</taxon>
    </lineage>
</organism>
<evidence type="ECO:0000313" key="3">
    <source>
        <dbReference type="Proteomes" id="UP000504638"/>
    </source>
</evidence>
<dbReference type="OrthoDB" id="2976890at2759"/>
<dbReference type="Proteomes" id="UP000504638">
    <property type="component" value="Unplaced"/>
</dbReference>
<keyword evidence="3" id="KW-1185">Reference proteome</keyword>
<dbReference type="RefSeq" id="XP_033529518.1">
    <property type="nucleotide sequence ID" value="XM_033674954.1"/>
</dbReference>
<dbReference type="SUPFAM" id="SSF53098">
    <property type="entry name" value="Ribonuclease H-like"/>
    <property type="match status" value="1"/>
</dbReference>